<organism evidence="3 4">
    <name type="scientific">Toxocara canis</name>
    <name type="common">Canine roundworm</name>
    <dbReference type="NCBI Taxonomy" id="6265"/>
    <lineage>
        <taxon>Eukaryota</taxon>
        <taxon>Metazoa</taxon>
        <taxon>Ecdysozoa</taxon>
        <taxon>Nematoda</taxon>
        <taxon>Chromadorea</taxon>
        <taxon>Rhabditida</taxon>
        <taxon>Spirurina</taxon>
        <taxon>Ascaridomorpha</taxon>
        <taxon>Ascaridoidea</taxon>
        <taxon>Toxocaridae</taxon>
        <taxon>Toxocara</taxon>
    </lineage>
</organism>
<feature type="region of interest" description="Disordered" evidence="1">
    <location>
        <begin position="199"/>
        <end position="228"/>
    </location>
</feature>
<accession>A0A183US10</accession>
<evidence type="ECO:0000313" key="4">
    <source>
        <dbReference type="WBParaSite" id="TCNE_0001128001-mRNA-1"/>
    </source>
</evidence>
<dbReference type="WBParaSite" id="TCNE_0001128001-mRNA-1">
    <property type="protein sequence ID" value="TCNE_0001128001-mRNA-1"/>
    <property type="gene ID" value="TCNE_0001128001"/>
</dbReference>
<name>A0A183US10_TOXCA</name>
<reference evidence="2 3" key="2">
    <citation type="submission" date="2018-11" db="EMBL/GenBank/DDBJ databases">
        <authorList>
            <consortium name="Pathogen Informatics"/>
        </authorList>
    </citation>
    <scope>NUCLEOTIDE SEQUENCE [LARGE SCALE GENOMIC DNA]</scope>
</reference>
<evidence type="ECO:0000256" key="1">
    <source>
        <dbReference type="SAM" id="MobiDB-lite"/>
    </source>
</evidence>
<proteinExistence type="predicted"/>
<feature type="region of interest" description="Disordered" evidence="1">
    <location>
        <begin position="159"/>
        <end position="187"/>
    </location>
</feature>
<evidence type="ECO:0000313" key="2">
    <source>
        <dbReference type="EMBL" id="VDM42601.1"/>
    </source>
</evidence>
<sequence>MSSRVVTPNSELHYASMDSVMLRRAVQSALRNYYSARIVRPAHMSICIDYTEGAPVDNSLSPFLHYRNPSVVLRMTADEEVHRTEPEQKKPMNREKLLKWIKENCSIADELINDHNEYRPMKAEIRALSSVIPKAVIELESVSKQKATFANLTEVMNLRRKSSRTTTPRSPAPSSSTESKTKDVGTMTSFEEMIDWGEPFGTIDFEPMDSKGRINKGIQARGQTENDP</sequence>
<keyword evidence="3" id="KW-1185">Reference proteome</keyword>
<gene>
    <name evidence="2" type="ORF">TCNE_LOCUS11280</name>
</gene>
<evidence type="ECO:0000313" key="3">
    <source>
        <dbReference type="Proteomes" id="UP000050794"/>
    </source>
</evidence>
<dbReference type="EMBL" id="UYWY01020805">
    <property type="protein sequence ID" value="VDM42601.1"/>
    <property type="molecule type" value="Genomic_DNA"/>
</dbReference>
<feature type="compositionally biased region" description="Low complexity" evidence="1">
    <location>
        <begin position="164"/>
        <end position="178"/>
    </location>
</feature>
<dbReference type="Proteomes" id="UP000050794">
    <property type="component" value="Unassembled WGS sequence"/>
</dbReference>
<dbReference type="AlphaFoldDB" id="A0A183US10"/>
<protein>
    <submittedName>
        <fullName evidence="4">HORMA domain-containing protein</fullName>
    </submittedName>
</protein>
<reference evidence="4" key="1">
    <citation type="submission" date="2016-06" db="UniProtKB">
        <authorList>
            <consortium name="WormBaseParasite"/>
        </authorList>
    </citation>
    <scope>IDENTIFICATION</scope>
</reference>